<dbReference type="GeneID" id="33568258"/>
<feature type="region of interest" description="Disordered" evidence="1">
    <location>
        <begin position="1"/>
        <end position="20"/>
    </location>
</feature>
<dbReference type="PANTHER" id="PTHR38848:SF3">
    <property type="entry name" value="G-PROTEIN COUPLED RECEPTORS FAMILY 3 PROFILE DOMAIN-CONTAINING PROTEIN"/>
    <property type="match status" value="1"/>
</dbReference>
<evidence type="ECO:0000313" key="4">
    <source>
        <dbReference type="Proteomes" id="UP000193648"/>
    </source>
</evidence>
<evidence type="ECO:0000256" key="2">
    <source>
        <dbReference type="SAM" id="Phobius"/>
    </source>
</evidence>
<keyword evidence="4" id="KW-1185">Reference proteome</keyword>
<evidence type="ECO:0000256" key="1">
    <source>
        <dbReference type="SAM" id="MobiDB-lite"/>
    </source>
</evidence>
<name>A0A1Y2GVB9_9FUNG</name>
<keyword evidence="2" id="KW-0472">Membrane</keyword>
<accession>A0A1Y2GVB9</accession>
<feature type="transmembrane region" description="Helical" evidence="2">
    <location>
        <begin position="71"/>
        <end position="94"/>
    </location>
</feature>
<dbReference type="RefSeq" id="XP_021883992.1">
    <property type="nucleotide sequence ID" value="XM_022026415.1"/>
</dbReference>
<reference evidence="3 4" key="1">
    <citation type="submission" date="2016-07" db="EMBL/GenBank/DDBJ databases">
        <title>Pervasive Adenine N6-methylation of Active Genes in Fungi.</title>
        <authorList>
            <consortium name="DOE Joint Genome Institute"/>
            <person name="Mondo S.J."/>
            <person name="Dannebaum R.O."/>
            <person name="Kuo R.C."/>
            <person name="Labutti K."/>
            <person name="Haridas S."/>
            <person name="Kuo A."/>
            <person name="Salamov A."/>
            <person name="Ahrendt S.R."/>
            <person name="Lipzen A."/>
            <person name="Sullivan W."/>
            <person name="Andreopoulos W.B."/>
            <person name="Clum A."/>
            <person name="Lindquist E."/>
            <person name="Daum C."/>
            <person name="Ramamoorthy G.K."/>
            <person name="Gryganskyi A."/>
            <person name="Culley D."/>
            <person name="Magnuson J.K."/>
            <person name="James T.Y."/>
            <person name="O'Malley M.A."/>
            <person name="Stajich J.E."/>
            <person name="Spatafora J.W."/>
            <person name="Visel A."/>
            <person name="Grigoriev I.V."/>
        </authorList>
    </citation>
    <scope>NUCLEOTIDE SEQUENCE [LARGE SCALE GENOMIC DNA]</scope>
    <source>
        <strain evidence="3 4">NRRL 3116</strain>
    </source>
</reference>
<evidence type="ECO:0000313" key="3">
    <source>
        <dbReference type="EMBL" id="ORZ25011.1"/>
    </source>
</evidence>
<proteinExistence type="predicted"/>
<keyword evidence="2" id="KW-0812">Transmembrane</keyword>
<feature type="region of interest" description="Disordered" evidence="1">
    <location>
        <begin position="284"/>
        <end position="321"/>
    </location>
</feature>
<dbReference type="InParanoid" id="A0A1Y2GVB9"/>
<dbReference type="OrthoDB" id="3210850at2759"/>
<feature type="transmembrane region" description="Helical" evidence="2">
    <location>
        <begin position="41"/>
        <end position="59"/>
    </location>
</feature>
<organism evidence="3 4">
    <name type="scientific">Lobosporangium transversale</name>
    <dbReference type="NCBI Taxonomy" id="64571"/>
    <lineage>
        <taxon>Eukaryota</taxon>
        <taxon>Fungi</taxon>
        <taxon>Fungi incertae sedis</taxon>
        <taxon>Mucoromycota</taxon>
        <taxon>Mortierellomycotina</taxon>
        <taxon>Mortierellomycetes</taxon>
        <taxon>Mortierellales</taxon>
        <taxon>Mortierellaceae</taxon>
        <taxon>Lobosporangium</taxon>
    </lineage>
</organism>
<feature type="transmembrane region" description="Helical" evidence="2">
    <location>
        <begin position="148"/>
        <end position="169"/>
    </location>
</feature>
<feature type="transmembrane region" description="Helical" evidence="2">
    <location>
        <begin position="106"/>
        <end position="127"/>
    </location>
</feature>
<dbReference type="PANTHER" id="PTHR38848">
    <property type="entry name" value="G-PROTEIN COUPLED RECEPTORS FAMILY 3 PROFILE DOMAIN-CONTAINING PROTEIN"/>
    <property type="match status" value="1"/>
</dbReference>
<feature type="transmembrane region" description="Helical" evidence="2">
    <location>
        <begin position="189"/>
        <end position="209"/>
    </location>
</feature>
<sequence length="347" mass="38175">MASTSAILYTPDPEGDKQGNKSACIQYASEPLSGSDANKSISLFISLSCISSMSVLFGRKTAGTKVSTINYTRGLVVALYIVPWTFSLVAAMLVQTNNFNIVSCVISIYSCIILYALSKIFIYLFLMEKIYVVTAVGVTRFNFMLYRINLALLLPYVGIFALMIVFRVSEVKENGHCMIGLLPPASVTLILYDIFISSWLTMLFIRPLMSSTSLLQGPSKGRLRDVARRTLVGSLISLVLSTANVFTLVLFKGQERGLICLASCTVDVTLNAMSVHWVTSRGTGRLTSSNNHNIERSSADRRHHLSTQTNSEKQVAPLESHASVTVERYVEQYHQQTSIGSSSSPSY</sequence>
<feature type="transmembrane region" description="Helical" evidence="2">
    <location>
        <begin position="230"/>
        <end position="251"/>
    </location>
</feature>
<protein>
    <recommendedName>
        <fullName evidence="5">G-protein coupled receptors family 1 profile domain-containing protein</fullName>
    </recommendedName>
</protein>
<dbReference type="Proteomes" id="UP000193648">
    <property type="component" value="Unassembled WGS sequence"/>
</dbReference>
<comment type="caution">
    <text evidence="3">The sequence shown here is derived from an EMBL/GenBank/DDBJ whole genome shotgun (WGS) entry which is preliminary data.</text>
</comment>
<gene>
    <name evidence="3" type="ORF">BCR41DRAFT_368817</name>
</gene>
<dbReference type="AlphaFoldDB" id="A0A1Y2GVB9"/>
<keyword evidence="2" id="KW-1133">Transmembrane helix</keyword>
<dbReference type="EMBL" id="MCFF01000008">
    <property type="protein sequence ID" value="ORZ25011.1"/>
    <property type="molecule type" value="Genomic_DNA"/>
</dbReference>
<evidence type="ECO:0008006" key="5">
    <source>
        <dbReference type="Google" id="ProtNLM"/>
    </source>
</evidence>